<dbReference type="CDD" id="cd02440">
    <property type="entry name" value="AdoMet_MTases"/>
    <property type="match status" value="1"/>
</dbReference>
<dbReference type="NCBIfam" id="NF037959">
    <property type="entry name" value="MFS_SpdSyn"/>
    <property type="match status" value="1"/>
</dbReference>
<organism evidence="7 8">
    <name type="scientific">Fermentimicrarchaeum limneticum</name>
    <dbReference type="NCBI Taxonomy" id="2795018"/>
    <lineage>
        <taxon>Archaea</taxon>
        <taxon>Candidatus Micrarchaeota</taxon>
        <taxon>Candidatus Fermentimicrarchaeales</taxon>
        <taxon>Candidatus Fermentimicrarchaeaceae</taxon>
        <taxon>Candidatus Fermentimicrarchaeum</taxon>
    </lineage>
</organism>
<dbReference type="GO" id="GO:0006596">
    <property type="term" value="P:polyamine biosynthetic process"/>
    <property type="evidence" value="ECO:0007669"/>
    <property type="project" value="UniProtKB-UniRule"/>
</dbReference>
<dbReference type="Proteomes" id="UP000510821">
    <property type="component" value="Chromosome"/>
</dbReference>
<dbReference type="EMBL" id="CP058998">
    <property type="protein sequence ID" value="QLJ52979.1"/>
    <property type="molecule type" value="Genomic_DNA"/>
</dbReference>
<dbReference type="InterPro" id="IPR029063">
    <property type="entry name" value="SAM-dependent_MTases_sf"/>
</dbReference>
<feature type="transmembrane region" description="Helical" evidence="5">
    <location>
        <begin position="74"/>
        <end position="93"/>
    </location>
</feature>
<feature type="transmembrane region" description="Helical" evidence="5">
    <location>
        <begin position="105"/>
        <end position="127"/>
    </location>
</feature>
<evidence type="ECO:0000256" key="2">
    <source>
        <dbReference type="ARBA" id="ARBA00022679"/>
    </source>
</evidence>
<evidence type="ECO:0000313" key="7">
    <source>
        <dbReference type="EMBL" id="QLJ52979.1"/>
    </source>
</evidence>
<evidence type="ECO:0000259" key="6">
    <source>
        <dbReference type="PROSITE" id="PS51006"/>
    </source>
</evidence>
<dbReference type="Pfam" id="PF01564">
    <property type="entry name" value="Spermine_synth"/>
    <property type="match status" value="1"/>
</dbReference>
<accession>A0A7D6BCB7</accession>
<gene>
    <name evidence="7" type="ORF">Sv326_0804</name>
</gene>
<protein>
    <recommendedName>
        <fullName evidence="6">PABS domain-containing protein</fullName>
    </recommendedName>
</protein>
<dbReference type="AlphaFoldDB" id="A0A7D6BCB7"/>
<evidence type="ECO:0000256" key="3">
    <source>
        <dbReference type="ARBA" id="ARBA00023115"/>
    </source>
</evidence>
<dbReference type="PANTHER" id="PTHR43317:SF1">
    <property type="entry name" value="THERMOSPERMINE SYNTHASE ACAULIS5"/>
    <property type="match status" value="1"/>
</dbReference>
<dbReference type="SUPFAM" id="SSF103473">
    <property type="entry name" value="MFS general substrate transporter"/>
    <property type="match status" value="1"/>
</dbReference>
<reference evidence="8" key="1">
    <citation type="submission" date="2020-07" db="EMBL/GenBank/DDBJ databases">
        <title>Metabolic diversity and evolutionary history of the archaeal phylum ###Micrarchaeota### uncovered from a freshwater lake metagenome.</title>
        <authorList>
            <person name="Kadnikov V.V."/>
            <person name="Savvichev A.S."/>
            <person name="Mardanov A.V."/>
            <person name="Beletsky A.V."/>
            <person name="Chupakov A.V."/>
            <person name="Kokryatskaya N.M."/>
            <person name="Pimenov N.V."/>
            <person name="Ravin N.V."/>
        </authorList>
    </citation>
    <scope>NUCLEOTIDE SEQUENCE [LARGE SCALE GENOMIC DNA]</scope>
</reference>
<dbReference type="InterPro" id="IPR036259">
    <property type="entry name" value="MFS_trans_sf"/>
</dbReference>
<evidence type="ECO:0000256" key="5">
    <source>
        <dbReference type="SAM" id="Phobius"/>
    </source>
</evidence>
<keyword evidence="3 4" id="KW-0620">Polyamine biosynthesis</keyword>
<evidence type="ECO:0000256" key="4">
    <source>
        <dbReference type="PROSITE-ProRule" id="PRU00354"/>
    </source>
</evidence>
<dbReference type="PANTHER" id="PTHR43317">
    <property type="entry name" value="THERMOSPERMINE SYNTHASE ACAULIS5"/>
    <property type="match status" value="1"/>
</dbReference>
<proteinExistence type="inferred from homology"/>
<keyword evidence="5" id="KW-1133">Transmembrane helix</keyword>
<sequence>MAREDSPLLENYISAFVAGAAVMVLEIIATRILEPFLTNSIFTWIGVLSVMLISLSLGYFLGGRIADRNPRYTYIGWIFVLSAVSVALIPLFSYDVLNFSASFGIMYGPFVASAILFSVPSILLAMVSPYLVKRSSKKLSRLGEVSGNIYAVSTVGSIAGTLLTGYVIIPNMGVKAAIFSLSIVLAANGALFLGRKGLLLVAACLLLNYAVPQPANFKSSAKNAVVYETYSPYQYLRVIDRADGTRTLSTGVGGQTQIFLNSTNLTSTYTQYQELVYLLKPDARKALFIGLGGGAMPRNMHERTDADITIVEIDPAVVQIAKDFFNFSEDARMRVETGDGRFFLSKSKETYDYIVVDAYIIPLPPFHLTTYEFVEELRKHLNPGGIVFVNIGSALEGSRSGMFKAIFSTYRSQFKNVYVFPSDDSNYSRSTNIVLLATDVDYGTKEKFVERISNLTNNSETISFASSYYDRPVYLSSEPILTDDFCPIEMIGISSLNRK</sequence>
<feature type="active site" description="Proton acceptor" evidence="4">
    <location>
        <position position="357"/>
    </location>
</feature>
<evidence type="ECO:0000256" key="1">
    <source>
        <dbReference type="ARBA" id="ARBA00007867"/>
    </source>
</evidence>
<dbReference type="Gene3D" id="3.40.50.150">
    <property type="entry name" value="Vaccinia Virus protein VP39"/>
    <property type="match status" value="1"/>
</dbReference>
<dbReference type="PROSITE" id="PS51006">
    <property type="entry name" value="PABS_2"/>
    <property type="match status" value="1"/>
</dbReference>
<dbReference type="SUPFAM" id="SSF53335">
    <property type="entry name" value="S-adenosyl-L-methionine-dependent methyltransferases"/>
    <property type="match status" value="1"/>
</dbReference>
<keyword evidence="2 4" id="KW-0808">Transferase</keyword>
<evidence type="ECO:0000313" key="8">
    <source>
        <dbReference type="Proteomes" id="UP000510821"/>
    </source>
</evidence>
<feature type="transmembrane region" description="Helical" evidence="5">
    <location>
        <begin position="148"/>
        <end position="169"/>
    </location>
</feature>
<keyword evidence="5" id="KW-0472">Membrane</keyword>
<dbReference type="KEGG" id="flt:Sv326_0804"/>
<keyword evidence="5" id="KW-0812">Transmembrane</keyword>
<dbReference type="Gene3D" id="1.20.1250.20">
    <property type="entry name" value="MFS general substrate transporter like domains"/>
    <property type="match status" value="1"/>
</dbReference>
<name>A0A7D6BCB7_FERL1</name>
<feature type="transmembrane region" description="Helical" evidence="5">
    <location>
        <begin position="12"/>
        <end position="29"/>
    </location>
</feature>
<feature type="domain" description="PABS" evidence="6">
    <location>
        <begin position="208"/>
        <end position="439"/>
    </location>
</feature>
<comment type="similarity">
    <text evidence="1">Belongs to the spermidine/spermine synthase family.</text>
</comment>
<dbReference type="InterPro" id="IPR030374">
    <property type="entry name" value="PABS"/>
</dbReference>
<feature type="transmembrane region" description="Helical" evidence="5">
    <location>
        <begin position="41"/>
        <end position="62"/>
    </location>
</feature>
<dbReference type="GO" id="GO:0010487">
    <property type="term" value="F:thermospermine synthase activity"/>
    <property type="evidence" value="ECO:0007669"/>
    <property type="project" value="TreeGrafter"/>
</dbReference>